<proteinExistence type="predicted"/>
<keyword evidence="2" id="KW-0732">Signal</keyword>
<evidence type="ECO:0000256" key="2">
    <source>
        <dbReference type="SAM" id="SignalP"/>
    </source>
</evidence>
<dbReference type="EMBL" id="JAGPXD010000001">
    <property type="protein sequence ID" value="KAH7377038.1"/>
    <property type="molecule type" value="Genomic_DNA"/>
</dbReference>
<protein>
    <submittedName>
        <fullName evidence="3">Uncharacterized protein</fullName>
    </submittedName>
</protein>
<feature type="region of interest" description="Disordered" evidence="1">
    <location>
        <begin position="61"/>
        <end position="121"/>
    </location>
</feature>
<dbReference type="AlphaFoldDB" id="A0A8K0TWG6"/>
<dbReference type="Proteomes" id="UP000813385">
    <property type="component" value="Unassembled WGS sequence"/>
</dbReference>
<evidence type="ECO:0000256" key="1">
    <source>
        <dbReference type="SAM" id="MobiDB-lite"/>
    </source>
</evidence>
<name>A0A8K0TWG6_9PEZI</name>
<organism evidence="3 4">
    <name type="scientific">Plectosphaerella cucumerina</name>
    <dbReference type="NCBI Taxonomy" id="40658"/>
    <lineage>
        <taxon>Eukaryota</taxon>
        <taxon>Fungi</taxon>
        <taxon>Dikarya</taxon>
        <taxon>Ascomycota</taxon>
        <taxon>Pezizomycotina</taxon>
        <taxon>Sordariomycetes</taxon>
        <taxon>Hypocreomycetidae</taxon>
        <taxon>Glomerellales</taxon>
        <taxon>Plectosphaerellaceae</taxon>
        <taxon>Plectosphaerella</taxon>
    </lineage>
</organism>
<gene>
    <name evidence="3" type="ORF">B0T11DRAFT_324887</name>
</gene>
<feature type="chain" id="PRO_5035420803" evidence="2">
    <location>
        <begin position="22"/>
        <end position="121"/>
    </location>
</feature>
<dbReference type="OrthoDB" id="206201at2759"/>
<comment type="caution">
    <text evidence="3">The sequence shown here is derived from an EMBL/GenBank/DDBJ whole genome shotgun (WGS) entry which is preliminary data.</text>
</comment>
<accession>A0A8K0TWG6</accession>
<sequence>MCISFNIFAHLIILNIHHLSTNITQILKMTPVYCSNFYTFVQCRNFTTAFGNRCGPCNNHGRGKAMKEDGLSRRGSVFSDMDSDEETDHTHESNVSWTNIEMRDGQSPSQRVAREGRAGDA</sequence>
<reference evidence="3" key="1">
    <citation type="journal article" date="2021" name="Nat. Commun.">
        <title>Genetic determinants of endophytism in the Arabidopsis root mycobiome.</title>
        <authorList>
            <person name="Mesny F."/>
            <person name="Miyauchi S."/>
            <person name="Thiergart T."/>
            <person name="Pickel B."/>
            <person name="Atanasova L."/>
            <person name="Karlsson M."/>
            <person name="Huettel B."/>
            <person name="Barry K.W."/>
            <person name="Haridas S."/>
            <person name="Chen C."/>
            <person name="Bauer D."/>
            <person name="Andreopoulos W."/>
            <person name="Pangilinan J."/>
            <person name="LaButti K."/>
            <person name="Riley R."/>
            <person name="Lipzen A."/>
            <person name="Clum A."/>
            <person name="Drula E."/>
            <person name="Henrissat B."/>
            <person name="Kohler A."/>
            <person name="Grigoriev I.V."/>
            <person name="Martin F.M."/>
            <person name="Hacquard S."/>
        </authorList>
    </citation>
    <scope>NUCLEOTIDE SEQUENCE</scope>
    <source>
        <strain evidence="3">MPI-CAGE-AT-0016</strain>
    </source>
</reference>
<feature type="compositionally biased region" description="Basic and acidic residues" evidence="1">
    <location>
        <begin position="112"/>
        <end position="121"/>
    </location>
</feature>
<feature type="signal peptide" evidence="2">
    <location>
        <begin position="1"/>
        <end position="21"/>
    </location>
</feature>
<evidence type="ECO:0000313" key="4">
    <source>
        <dbReference type="Proteomes" id="UP000813385"/>
    </source>
</evidence>
<keyword evidence="4" id="KW-1185">Reference proteome</keyword>
<evidence type="ECO:0000313" key="3">
    <source>
        <dbReference type="EMBL" id="KAH7377038.1"/>
    </source>
</evidence>